<gene>
    <name evidence="7" type="ORF">BQ4739_LOCUS2997</name>
</gene>
<dbReference type="InterPro" id="IPR003194">
    <property type="entry name" value="TFIIA_gsu"/>
</dbReference>
<dbReference type="InterPro" id="IPR015871">
    <property type="entry name" value="TFIIA_gsu_C"/>
</dbReference>
<keyword evidence="3 6" id="KW-0805">Transcription regulation</keyword>
<dbReference type="GO" id="GO:0005672">
    <property type="term" value="C:transcription factor TFIIA complex"/>
    <property type="evidence" value="ECO:0007669"/>
    <property type="project" value="InterPro"/>
</dbReference>
<evidence type="ECO:0000313" key="8">
    <source>
        <dbReference type="Proteomes" id="UP000256970"/>
    </source>
</evidence>
<evidence type="ECO:0000256" key="1">
    <source>
        <dbReference type="ARBA" id="ARBA00004123"/>
    </source>
</evidence>
<evidence type="ECO:0000313" key="7">
    <source>
        <dbReference type="EMBL" id="SZX62408.1"/>
    </source>
</evidence>
<comment type="function">
    <text evidence="6">TFIIA is a component of the transcription machinery of RNA polymerase II and plays an important role in transcriptional activation.</text>
</comment>
<dbReference type="GO" id="GO:0006367">
    <property type="term" value="P:transcription initiation at RNA polymerase II promoter"/>
    <property type="evidence" value="ECO:0007669"/>
    <property type="project" value="InterPro"/>
</dbReference>
<dbReference type="Gene3D" id="2.30.18.10">
    <property type="entry name" value="Transcription factor IIA (TFIIA), beta-barrel domain"/>
    <property type="match status" value="1"/>
</dbReference>
<dbReference type="Gene3D" id="1.10.287.190">
    <property type="entry name" value="Transcription factor IIA gamma subunit, alpha-helical domain"/>
    <property type="match status" value="1"/>
</dbReference>
<dbReference type="Proteomes" id="UP000256970">
    <property type="component" value="Unassembled WGS sequence"/>
</dbReference>
<dbReference type="SUPFAM" id="SSF47396">
    <property type="entry name" value="Transcription factor IIA (TFIIA), alpha-helical domain"/>
    <property type="match status" value="1"/>
</dbReference>
<dbReference type="InterPro" id="IPR009083">
    <property type="entry name" value="TFIIA_a-hlx"/>
</dbReference>
<dbReference type="SUPFAM" id="SSF50784">
    <property type="entry name" value="Transcription factor IIA (TFIIA), beta-barrel domain"/>
    <property type="match status" value="1"/>
</dbReference>
<evidence type="ECO:0000256" key="4">
    <source>
        <dbReference type="ARBA" id="ARBA00023163"/>
    </source>
</evidence>
<keyword evidence="5 6" id="KW-0539">Nucleus</keyword>
<dbReference type="Pfam" id="PF02751">
    <property type="entry name" value="TFIIA_gamma_C"/>
    <property type="match status" value="1"/>
</dbReference>
<comment type="similarity">
    <text evidence="2 6">Belongs to the TFIIA subunit 2 family.</text>
</comment>
<protein>
    <recommendedName>
        <fullName evidence="6">Transcription initiation factor IIA subunit 2</fullName>
    </recommendedName>
</protein>
<evidence type="ECO:0000256" key="3">
    <source>
        <dbReference type="ARBA" id="ARBA00023015"/>
    </source>
</evidence>
<evidence type="ECO:0000256" key="6">
    <source>
        <dbReference type="PIRNR" id="PIRNR009415"/>
    </source>
</evidence>
<dbReference type="AlphaFoldDB" id="A0A383VA16"/>
<accession>A0A383VA16</accession>
<organism evidence="7 8">
    <name type="scientific">Tetradesmus obliquus</name>
    <name type="common">Green alga</name>
    <name type="synonym">Acutodesmus obliquus</name>
    <dbReference type="NCBI Taxonomy" id="3088"/>
    <lineage>
        <taxon>Eukaryota</taxon>
        <taxon>Viridiplantae</taxon>
        <taxon>Chlorophyta</taxon>
        <taxon>core chlorophytes</taxon>
        <taxon>Chlorophyceae</taxon>
        <taxon>CS clade</taxon>
        <taxon>Sphaeropleales</taxon>
        <taxon>Scenedesmaceae</taxon>
        <taxon>Tetradesmus</taxon>
    </lineage>
</organism>
<dbReference type="PIRSF" id="PIRSF009415">
    <property type="entry name" value="Hum_TFIIA_gamma"/>
    <property type="match status" value="1"/>
</dbReference>
<dbReference type="InterPro" id="IPR009088">
    <property type="entry name" value="TFIIA_b-brl"/>
</dbReference>
<dbReference type="EMBL" id="FNXT01000225">
    <property type="protein sequence ID" value="SZX62408.1"/>
    <property type="molecule type" value="Genomic_DNA"/>
</dbReference>
<dbReference type="PANTHER" id="PTHR10966">
    <property type="entry name" value="TRANSCRIPTION INITIATION FACTOR IIA SUBUNIT 2"/>
    <property type="match status" value="1"/>
</dbReference>
<proteinExistence type="inferred from homology"/>
<keyword evidence="4 6" id="KW-0804">Transcription</keyword>
<dbReference type="CDD" id="cd10014">
    <property type="entry name" value="TFIIA_gamma_C"/>
    <property type="match status" value="1"/>
</dbReference>
<reference evidence="7 8" key="1">
    <citation type="submission" date="2016-10" db="EMBL/GenBank/DDBJ databases">
        <authorList>
            <person name="Cai Z."/>
        </authorList>
    </citation>
    <scope>NUCLEOTIDE SEQUENCE [LARGE SCALE GENOMIC DNA]</scope>
</reference>
<dbReference type="STRING" id="3088.A0A383VA16"/>
<name>A0A383VA16_TETOB</name>
<evidence type="ECO:0000256" key="5">
    <source>
        <dbReference type="ARBA" id="ARBA00023242"/>
    </source>
</evidence>
<keyword evidence="8" id="KW-1185">Reference proteome</keyword>
<sequence length="114" mass="12451">MAAQLYSNTQLAQALYEVLQELVADGKVPEELAVATLDQLDQSILSALKNEIPAKSEVKGNLDTYKYYDNVWQFTLSDVAFKLNASGTGSLKKAPEVTCDKAKIVCVDIKLAPQ</sequence>
<comment type="subcellular location">
    <subcellularLocation>
        <location evidence="1 6">Nucleus</location>
    </subcellularLocation>
</comment>
<dbReference type="OrthoDB" id="586585at2759"/>
<evidence type="ECO:0000256" key="2">
    <source>
        <dbReference type="ARBA" id="ARBA00007675"/>
    </source>
</evidence>